<keyword evidence="3" id="KW-1185">Reference proteome</keyword>
<sequence>MTILAGLILITFGLAWLLESVQFVRQRRSLTWRMAVWPLLVAAGASIAVGIRPHFEDHRPEFEAIAQELLDESGSSERQDFSIGRFAIARAFESRHGEVHFIDAREPEILAEVGWVYSPGGEPRGRYGNYSAEHISGPWYRYTYTLA</sequence>
<dbReference type="EMBL" id="JACYWE010000005">
    <property type="protein sequence ID" value="MBD8506734.1"/>
    <property type="molecule type" value="Genomic_DNA"/>
</dbReference>
<evidence type="ECO:0000313" key="3">
    <source>
        <dbReference type="Proteomes" id="UP000642993"/>
    </source>
</evidence>
<reference evidence="2" key="1">
    <citation type="submission" date="2020-09" db="EMBL/GenBank/DDBJ databases">
        <title>Hoyosella lacisalsi sp. nov., a halotolerant actinobacterium isolated from soil of Lake Gudzhirganskoe.</title>
        <authorList>
            <person name="Yang Q."/>
            <person name="Guo P.Y."/>
            <person name="Liu S.W."/>
            <person name="Li F.N."/>
            <person name="Sun C.H."/>
        </authorList>
    </citation>
    <scope>NUCLEOTIDE SEQUENCE</scope>
    <source>
        <strain evidence="2">G463</strain>
    </source>
</reference>
<name>A0A927PME4_9ACTN</name>
<evidence type="ECO:0008006" key="4">
    <source>
        <dbReference type="Google" id="ProtNLM"/>
    </source>
</evidence>
<protein>
    <recommendedName>
        <fullName evidence="4">DUF1109 domain-containing protein</fullName>
    </recommendedName>
</protein>
<evidence type="ECO:0000313" key="2">
    <source>
        <dbReference type="EMBL" id="MBD8506734.1"/>
    </source>
</evidence>
<accession>A0A927PME4</accession>
<organism evidence="2 3">
    <name type="scientific">Lolliginicoccus lacisalsi</name>
    <dbReference type="NCBI Taxonomy" id="2742202"/>
    <lineage>
        <taxon>Bacteria</taxon>
        <taxon>Bacillati</taxon>
        <taxon>Actinomycetota</taxon>
        <taxon>Actinomycetes</taxon>
        <taxon>Mycobacteriales</taxon>
        <taxon>Hoyosellaceae</taxon>
        <taxon>Lolliginicoccus</taxon>
    </lineage>
</organism>
<comment type="caution">
    <text evidence="2">The sequence shown here is derived from an EMBL/GenBank/DDBJ whole genome shotgun (WGS) entry which is preliminary data.</text>
</comment>
<dbReference type="AlphaFoldDB" id="A0A927PME4"/>
<keyword evidence="1" id="KW-0472">Membrane</keyword>
<gene>
    <name evidence="2" type="ORF">HT102_09570</name>
</gene>
<feature type="transmembrane region" description="Helical" evidence="1">
    <location>
        <begin position="30"/>
        <end position="51"/>
    </location>
</feature>
<keyword evidence="1" id="KW-0812">Transmembrane</keyword>
<proteinExistence type="predicted"/>
<dbReference type="Proteomes" id="UP000642993">
    <property type="component" value="Unassembled WGS sequence"/>
</dbReference>
<keyword evidence="1" id="KW-1133">Transmembrane helix</keyword>
<evidence type="ECO:0000256" key="1">
    <source>
        <dbReference type="SAM" id="Phobius"/>
    </source>
</evidence>
<dbReference type="RefSeq" id="WP_192039204.1">
    <property type="nucleotide sequence ID" value="NZ_JACYWE010000005.1"/>
</dbReference>